<evidence type="ECO:0000313" key="3">
    <source>
        <dbReference type="EMBL" id="KVP97744.1"/>
    </source>
</evidence>
<name>A0AAW3MQA1_9BURK</name>
<evidence type="ECO:0000313" key="4">
    <source>
        <dbReference type="Proteomes" id="UP000056453"/>
    </source>
</evidence>
<proteinExistence type="predicted"/>
<dbReference type="Proteomes" id="UP000056453">
    <property type="component" value="Unassembled WGS sequence"/>
</dbReference>
<feature type="compositionally biased region" description="Basic residues" evidence="1">
    <location>
        <begin position="33"/>
        <end position="42"/>
    </location>
</feature>
<dbReference type="InterPro" id="IPR055397">
    <property type="entry name" value="TraK_C"/>
</dbReference>
<evidence type="ECO:0000256" key="1">
    <source>
        <dbReference type="SAM" id="MobiDB-lite"/>
    </source>
</evidence>
<feature type="region of interest" description="Disordered" evidence="1">
    <location>
        <begin position="1"/>
        <end position="56"/>
    </location>
</feature>
<feature type="region of interest" description="Disordered" evidence="1">
    <location>
        <begin position="166"/>
        <end position="191"/>
    </location>
</feature>
<dbReference type="AlphaFoldDB" id="A0AAW3MQA1"/>
<sequence>MTPPPVIDIALPAAPKPDAAPAGDLKPSAPGHSVKKVAKAKKVVKDHDDGETTRVKAPADPFAGIVGTPVSDSQLNRFVFPEAVEGVFFQEGAPLPECPDKASDMDPCKPVFLNGKRMMLLQLRAGAKGPVQMLVHMKSGRVTTMNLMPSAGPGAVIRVDGAEDGASDSRLAEGKSSRGAAGVNGASGMSGSEENVEMLSRFARGDIPAGFEPVAVDGKPIRFELFDVVQQASWDNGAGLRAHLFQVKAHGKTPVAISPALFRQENVKALALDRETITNKEPALLYMLEFVPTENN</sequence>
<evidence type="ECO:0000259" key="2">
    <source>
        <dbReference type="Pfam" id="PF23536"/>
    </source>
</evidence>
<organism evidence="3 4">
    <name type="scientific">Burkholderia ubonensis</name>
    <dbReference type="NCBI Taxonomy" id="101571"/>
    <lineage>
        <taxon>Bacteria</taxon>
        <taxon>Pseudomonadati</taxon>
        <taxon>Pseudomonadota</taxon>
        <taxon>Betaproteobacteria</taxon>
        <taxon>Burkholderiales</taxon>
        <taxon>Burkholderiaceae</taxon>
        <taxon>Burkholderia</taxon>
        <taxon>Burkholderia cepacia complex</taxon>
    </lineage>
</organism>
<feature type="compositionally biased region" description="Basic and acidic residues" evidence="1">
    <location>
        <begin position="43"/>
        <end position="54"/>
    </location>
</feature>
<dbReference type="Pfam" id="PF23536">
    <property type="entry name" value="TraK_C"/>
    <property type="match status" value="1"/>
</dbReference>
<protein>
    <recommendedName>
        <fullName evidence="2">TraK C-terminal domain-containing protein</fullName>
    </recommendedName>
</protein>
<feature type="compositionally biased region" description="Low complexity" evidence="1">
    <location>
        <begin position="10"/>
        <end position="27"/>
    </location>
</feature>
<comment type="caution">
    <text evidence="3">The sequence shown here is derived from an EMBL/GenBank/DDBJ whole genome shotgun (WGS) entry which is preliminary data.</text>
</comment>
<gene>
    <name evidence="3" type="ORF">WJ96_04030</name>
</gene>
<dbReference type="EMBL" id="LPBJ01000047">
    <property type="protein sequence ID" value="KVP97744.1"/>
    <property type="molecule type" value="Genomic_DNA"/>
</dbReference>
<feature type="domain" description="TraK C-terminal" evidence="2">
    <location>
        <begin position="193"/>
        <end position="286"/>
    </location>
</feature>
<accession>A0AAW3MQA1</accession>
<keyword evidence="4" id="KW-1185">Reference proteome</keyword>
<reference evidence="3 4" key="1">
    <citation type="submission" date="2015-11" db="EMBL/GenBank/DDBJ databases">
        <title>Expanding the genomic diversity of Burkholderia species for the development of highly accurate diagnostics.</title>
        <authorList>
            <person name="Sahl J."/>
            <person name="Keim P."/>
            <person name="Wagner D."/>
        </authorList>
    </citation>
    <scope>NUCLEOTIDE SEQUENCE [LARGE SCALE GENOMIC DNA]</scope>
    <source>
        <strain evidence="3 4">MSMB1808WGS</strain>
    </source>
</reference>